<dbReference type="AlphaFoldDB" id="A0A2T1D207"/>
<accession>A0A2T1D207</accession>
<comment type="caution">
    <text evidence="1">The sequence shown here is derived from an EMBL/GenBank/DDBJ whole genome shotgun (WGS) entry which is preliminary data.</text>
</comment>
<gene>
    <name evidence="1" type="ORF">C7B65_26310</name>
</gene>
<name>A0A2T1D207_9CYAN</name>
<dbReference type="Proteomes" id="UP000238634">
    <property type="component" value="Unassembled WGS sequence"/>
</dbReference>
<evidence type="ECO:0000313" key="2">
    <source>
        <dbReference type="Proteomes" id="UP000238634"/>
    </source>
</evidence>
<evidence type="ECO:0000313" key="1">
    <source>
        <dbReference type="EMBL" id="PSB14529.1"/>
    </source>
</evidence>
<dbReference type="EMBL" id="PVWG01000086">
    <property type="protein sequence ID" value="PSB14529.1"/>
    <property type="molecule type" value="Genomic_DNA"/>
</dbReference>
<sequence>MQQQLAELTAKLETSQKNSHEDGHLAAHSPALARSTVVNRQAEGEALPSHPKHSIRIAPKNYGVLPPDANEGLNQTDLCHFYGLKSGNLTRDCRVAGFSDVADYFAAMTGIRWEYRGSSGMKKLYFPIEPTQDD</sequence>
<keyword evidence="2" id="KW-1185">Reference proteome</keyword>
<protein>
    <submittedName>
        <fullName evidence="1">Uncharacterized protein</fullName>
    </submittedName>
</protein>
<organism evidence="1 2">
    <name type="scientific">Phormidesmis priestleyi ULC007</name>
    <dbReference type="NCBI Taxonomy" id="1920490"/>
    <lineage>
        <taxon>Bacteria</taxon>
        <taxon>Bacillati</taxon>
        <taxon>Cyanobacteriota</taxon>
        <taxon>Cyanophyceae</taxon>
        <taxon>Leptolyngbyales</taxon>
        <taxon>Leptolyngbyaceae</taxon>
        <taxon>Phormidesmis</taxon>
    </lineage>
</organism>
<reference evidence="1 2" key="2">
    <citation type="submission" date="2018-03" db="EMBL/GenBank/DDBJ databases">
        <title>The ancient ancestry and fast evolution of plastids.</title>
        <authorList>
            <person name="Moore K.R."/>
            <person name="Magnabosco C."/>
            <person name="Momper L."/>
            <person name="Gold D.A."/>
            <person name="Bosak T."/>
            <person name="Fournier G.P."/>
        </authorList>
    </citation>
    <scope>NUCLEOTIDE SEQUENCE [LARGE SCALE GENOMIC DNA]</scope>
    <source>
        <strain evidence="1 2">ULC007</strain>
    </source>
</reference>
<reference evidence="1 2" key="1">
    <citation type="submission" date="2018-02" db="EMBL/GenBank/DDBJ databases">
        <authorList>
            <person name="Cohen D.B."/>
            <person name="Kent A.D."/>
        </authorList>
    </citation>
    <scope>NUCLEOTIDE SEQUENCE [LARGE SCALE GENOMIC DNA]</scope>
    <source>
        <strain evidence="1 2">ULC007</strain>
    </source>
</reference>
<proteinExistence type="predicted"/>